<evidence type="ECO:0000256" key="3">
    <source>
        <dbReference type="ARBA" id="ARBA00022475"/>
    </source>
</evidence>
<comment type="caution">
    <text evidence="11">The sequence shown here is derived from an EMBL/GenBank/DDBJ whole genome shotgun (WGS) entry which is preliminary data.</text>
</comment>
<dbReference type="EMBL" id="JALKII010000005">
    <property type="protein sequence ID" value="MCK0537762.1"/>
    <property type="molecule type" value="Genomic_DNA"/>
</dbReference>
<evidence type="ECO:0000256" key="1">
    <source>
        <dbReference type="ARBA" id="ARBA00004651"/>
    </source>
</evidence>
<evidence type="ECO:0000313" key="11">
    <source>
        <dbReference type="EMBL" id="MCK0537762.1"/>
    </source>
</evidence>
<dbReference type="Pfam" id="PF07549">
    <property type="entry name" value="Sec_GG"/>
    <property type="match status" value="1"/>
</dbReference>
<keyword evidence="6 9" id="KW-1133">Transmembrane helix</keyword>
<feature type="transmembrane region" description="Helical" evidence="9">
    <location>
        <begin position="263"/>
        <end position="289"/>
    </location>
</feature>
<evidence type="ECO:0000256" key="7">
    <source>
        <dbReference type="ARBA" id="ARBA00023010"/>
    </source>
</evidence>
<dbReference type="HAMAP" id="MF_01464_B">
    <property type="entry name" value="SecF_B"/>
    <property type="match status" value="1"/>
</dbReference>
<accession>A0ABT0E827</accession>
<evidence type="ECO:0000313" key="12">
    <source>
        <dbReference type="Proteomes" id="UP001165524"/>
    </source>
</evidence>
<evidence type="ECO:0000256" key="2">
    <source>
        <dbReference type="ARBA" id="ARBA00022448"/>
    </source>
</evidence>
<evidence type="ECO:0000256" key="6">
    <source>
        <dbReference type="ARBA" id="ARBA00022989"/>
    </source>
</evidence>
<feature type="domain" description="Protein export membrane protein SecD/SecF C-terminal" evidence="10">
    <location>
        <begin position="115"/>
        <end position="291"/>
    </location>
</feature>
<evidence type="ECO:0000259" key="10">
    <source>
        <dbReference type="Pfam" id="PF02355"/>
    </source>
</evidence>
<dbReference type="InterPro" id="IPR022646">
    <property type="entry name" value="SecD/SecF_CS"/>
</dbReference>
<gene>
    <name evidence="9 11" type="primary">secF</name>
    <name evidence="11" type="ORF">MU846_08575</name>
</gene>
<dbReference type="NCBIfam" id="TIGR00966">
    <property type="entry name" value="transloc_SecF"/>
    <property type="match status" value="1"/>
</dbReference>
<dbReference type="NCBIfam" id="TIGR00916">
    <property type="entry name" value="2A0604s01"/>
    <property type="match status" value="1"/>
</dbReference>
<feature type="transmembrane region" description="Helical" evidence="9">
    <location>
        <begin position="161"/>
        <end position="182"/>
    </location>
</feature>
<dbReference type="InterPro" id="IPR022813">
    <property type="entry name" value="SecD/SecF_arch_bac"/>
</dbReference>
<dbReference type="Gene3D" id="1.20.1640.10">
    <property type="entry name" value="Multidrug efflux transporter AcrB transmembrane domain"/>
    <property type="match status" value="1"/>
</dbReference>
<comment type="similarity">
    <text evidence="9">Belongs to the SecD/SecF family. SecF subfamily.</text>
</comment>
<dbReference type="InterPro" id="IPR022645">
    <property type="entry name" value="SecD/SecF_bac"/>
</dbReference>
<evidence type="ECO:0000256" key="9">
    <source>
        <dbReference type="HAMAP-Rule" id="MF_01464"/>
    </source>
</evidence>
<comment type="subunit">
    <text evidence="9">Forms a complex with SecD. Part of the essential Sec protein translocation apparatus which comprises SecA, SecYEG and auxiliary proteins SecDF-YajC and YidC.</text>
</comment>
<protein>
    <recommendedName>
        <fullName evidence="9">Protein-export membrane protein SecF</fullName>
    </recommendedName>
</protein>
<dbReference type="PANTHER" id="PTHR30081">
    <property type="entry name" value="PROTEIN-EXPORT MEMBRANE PROTEIN SEC"/>
    <property type="match status" value="1"/>
</dbReference>
<keyword evidence="3 9" id="KW-1003">Cell membrane</keyword>
<dbReference type="Proteomes" id="UP001165524">
    <property type="component" value="Unassembled WGS sequence"/>
</dbReference>
<evidence type="ECO:0000256" key="8">
    <source>
        <dbReference type="ARBA" id="ARBA00023136"/>
    </source>
</evidence>
<name>A0ABT0E827_9GAMM</name>
<dbReference type="PRINTS" id="PR01755">
    <property type="entry name" value="SECFTRNLCASE"/>
</dbReference>
<reference evidence="11" key="1">
    <citation type="submission" date="2022-04" db="EMBL/GenBank/DDBJ databases">
        <title>Alcanivorax sp. CY1518 draft genome sequence.</title>
        <authorList>
            <person name="Zhao G."/>
            <person name="An M."/>
        </authorList>
    </citation>
    <scope>NUCLEOTIDE SEQUENCE</scope>
    <source>
        <strain evidence="11">CY1518</strain>
    </source>
</reference>
<feature type="transmembrane region" description="Helical" evidence="9">
    <location>
        <begin position="137"/>
        <end position="154"/>
    </location>
</feature>
<feature type="transmembrane region" description="Helical" evidence="9">
    <location>
        <begin position="21"/>
        <end position="39"/>
    </location>
</feature>
<dbReference type="Pfam" id="PF02355">
    <property type="entry name" value="SecD_SecF_C"/>
    <property type="match status" value="1"/>
</dbReference>
<keyword evidence="12" id="KW-1185">Reference proteome</keyword>
<dbReference type="RefSeq" id="WP_246951687.1">
    <property type="nucleotide sequence ID" value="NZ_JALKII010000005.1"/>
</dbReference>
<keyword evidence="4 9" id="KW-0812">Transmembrane</keyword>
<sequence>MTTKPEEKVINFMALVKPMNALSIILIVGSLVLLGVRGLNFGLDFTGGTVIEVSASQDVVLEDVRSALEAGGYGDATVQHFGSSRDVMVRVPPHEDDNGDEVGAAVFGIIATASPGVELRRVEFVGPQVGDELRDQSGLAVLMAMIMMVIYIWFRFSNKFGLATLLALMHDVVIVLGCFALFRWSFDLTVLAAVLAVVGYSINDTIVIADHIREDFHKSRLGDPVTVINRAVTRTLSRTMITGLTTLLVLGALYLFGGEMIRGFSVTLILGVIVGTYSSIYVANGILLAMKVGKEDFMLHETQKEIDDMP</sequence>
<organism evidence="11 12">
    <name type="scientific">Alcanivorax quisquiliarum</name>
    <dbReference type="NCBI Taxonomy" id="2933565"/>
    <lineage>
        <taxon>Bacteria</taxon>
        <taxon>Pseudomonadati</taxon>
        <taxon>Pseudomonadota</taxon>
        <taxon>Gammaproteobacteria</taxon>
        <taxon>Oceanospirillales</taxon>
        <taxon>Alcanivoracaceae</taxon>
        <taxon>Alcanivorax</taxon>
    </lineage>
</organism>
<dbReference type="Gene3D" id="3.30.70.2040">
    <property type="match status" value="1"/>
</dbReference>
<dbReference type="InterPro" id="IPR055344">
    <property type="entry name" value="SecD_SecF_C_bact"/>
</dbReference>
<keyword evidence="5 9" id="KW-0653">Protein transport</keyword>
<dbReference type="InterPro" id="IPR005665">
    <property type="entry name" value="SecF_bac"/>
</dbReference>
<proteinExistence type="inferred from homology"/>
<feature type="transmembrane region" description="Helical" evidence="9">
    <location>
        <begin position="188"/>
        <end position="209"/>
    </location>
</feature>
<keyword evidence="2 9" id="KW-0813">Transport</keyword>
<dbReference type="PANTHER" id="PTHR30081:SF8">
    <property type="entry name" value="PROTEIN TRANSLOCASE SUBUNIT SECF"/>
    <property type="match status" value="1"/>
</dbReference>
<evidence type="ECO:0000256" key="4">
    <source>
        <dbReference type="ARBA" id="ARBA00022692"/>
    </source>
</evidence>
<keyword evidence="7 9" id="KW-0811">Translocation</keyword>
<comment type="subcellular location">
    <subcellularLocation>
        <location evidence="1 9">Cell membrane</location>
        <topology evidence="1 9">Multi-pass membrane protein</topology>
    </subcellularLocation>
</comment>
<keyword evidence="8 9" id="KW-0472">Membrane</keyword>
<comment type="function">
    <text evidence="9">Part of the Sec protein translocase complex. Interacts with the SecYEG preprotein conducting channel. SecDF uses the proton motive force (PMF) to complete protein translocation after the ATP-dependent function of SecA.</text>
</comment>
<evidence type="ECO:0000256" key="5">
    <source>
        <dbReference type="ARBA" id="ARBA00022927"/>
    </source>
</evidence>
<feature type="transmembrane region" description="Helical" evidence="9">
    <location>
        <begin position="239"/>
        <end position="257"/>
    </location>
</feature>
<dbReference type="InterPro" id="IPR048634">
    <property type="entry name" value="SecD_SecF_C"/>
</dbReference>
<dbReference type="SUPFAM" id="SSF82866">
    <property type="entry name" value="Multidrug efflux transporter AcrB transmembrane domain"/>
    <property type="match status" value="1"/>
</dbReference>